<dbReference type="GO" id="GO:0071555">
    <property type="term" value="P:cell wall organization"/>
    <property type="evidence" value="ECO:0007669"/>
    <property type="project" value="UniProtKB-UniRule"/>
</dbReference>
<dbReference type="Pfam" id="PF03734">
    <property type="entry name" value="YkuD"/>
    <property type="match status" value="1"/>
</dbReference>
<dbReference type="OrthoDB" id="9787225at2"/>
<evidence type="ECO:0000256" key="2">
    <source>
        <dbReference type="ARBA" id="ARBA00005992"/>
    </source>
</evidence>
<evidence type="ECO:0000256" key="3">
    <source>
        <dbReference type="ARBA" id="ARBA00022679"/>
    </source>
</evidence>
<keyword evidence="12" id="KW-1185">Reference proteome</keyword>
<dbReference type="UniPathway" id="UPA00219"/>
<evidence type="ECO:0000256" key="5">
    <source>
        <dbReference type="ARBA" id="ARBA00022960"/>
    </source>
</evidence>
<organism evidence="11 12">
    <name type="scientific">Tepidimicrobium xylanilyticum</name>
    <dbReference type="NCBI Taxonomy" id="1123352"/>
    <lineage>
        <taxon>Bacteria</taxon>
        <taxon>Bacillati</taxon>
        <taxon>Bacillota</taxon>
        <taxon>Tissierellia</taxon>
        <taxon>Tissierellales</taxon>
        <taxon>Tepidimicrobiaceae</taxon>
        <taxon>Tepidimicrobium</taxon>
    </lineage>
</organism>
<name>A0A1H3C2H0_9FIRM</name>
<dbReference type="InterPro" id="IPR005490">
    <property type="entry name" value="LD_TPept_cat_dom"/>
</dbReference>
<gene>
    <name evidence="11" type="ORF">SAMN05660923_02400</name>
</gene>
<keyword evidence="9" id="KW-0472">Membrane</keyword>
<accession>A0A1H3C2H0</accession>
<dbReference type="InterPro" id="IPR050979">
    <property type="entry name" value="LD-transpeptidase"/>
</dbReference>
<feature type="active site" description="Nucleophile" evidence="8">
    <location>
        <position position="201"/>
    </location>
</feature>
<dbReference type="GO" id="GO:0018104">
    <property type="term" value="P:peptidoglycan-protein cross-linking"/>
    <property type="evidence" value="ECO:0007669"/>
    <property type="project" value="TreeGrafter"/>
</dbReference>
<dbReference type="GO" id="GO:0008360">
    <property type="term" value="P:regulation of cell shape"/>
    <property type="evidence" value="ECO:0007669"/>
    <property type="project" value="UniProtKB-UniRule"/>
</dbReference>
<dbReference type="PROSITE" id="PS52029">
    <property type="entry name" value="LD_TPASE"/>
    <property type="match status" value="1"/>
</dbReference>
<dbReference type="RefSeq" id="WP_093754006.1">
    <property type="nucleotide sequence ID" value="NZ_BSYN01000006.1"/>
</dbReference>
<feature type="transmembrane region" description="Helical" evidence="9">
    <location>
        <begin position="7"/>
        <end position="28"/>
    </location>
</feature>
<dbReference type="SUPFAM" id="SSF141523">
    <property type="entry name" value="L,D-transpeptidase catalytic domain-like"/>
    <property type="match status" value="1"/>
</dbReference>
<dbReference type="PANTHER" id="PTHR30582:SF4">
    <property type="entry name" value="L,D-TRANSPEPTIDASE YQJB-RELATED"/>
    <property type="match status" value="1"/>
</dbReference>
<dbReference type="AlphaFoldDB" id="A0A1H3C2H0"/>
<dbReference type="PANTHER" id="PTHR30582">
    <property type="entry name" value="L,D-TRANSPEPTIDASE"/>
    <property type="match status" value="1"/>
</dbReference>
<dbReference type="FunFam" id="2.40.440.10:FF:000003">
    <property type="entry name" value="L,D-transpeptidase YciB"/>
    <property type="match status" value="1"/>
</dbReference>
<evidence type="ECO:0000256" key="4">
    <source>
        <dbReference type="ARBA" id="ARBA00022801"/>
    </source>
</evidence>
<dbReference type="GO" id="GO:0071972">
    <property type="term" value="F:peptidoglycan L,D-transpeptidase activity"/>
    <property type="evidence" value="ECO:0007669"/>
    <property type="project" value="TreeGrafter"/>
</dbReference>
<reference evidence="11 12" key="1">
    <citation type="submission" date="2016-10" db="EMBL/GenBank/DDBJ databases">
        <authorList>
            <person name="de Groot N.N."/>
        </authorList>
    </citation>
    <scope>NUCLEOTIDE SEQUENCE [LARGE SCALE GENOMIC DNA]</scope>
    <source>
        <strain evidence="11 12">DSM 23310</strain>
    </source>
</reference>
<evidence type="ECO:0000256" key="1">
    <source>
        <dbReference type="ARBA" id="ARBA00004752"/>
    </source>
</evidence>
<keyword evidence="9" id="KW-0812">Transmembrane</keyword>
<evidence type="ECO:0000256" key="9">
    <source>
        <dbReference type="SAM" id="Phobius"/>
    </source>
</evidence>
<dbReference type="GO" id="GO:0016740">
    <property type="term" value="F:transferase activity"/>
    <property type="evidence" value="ECO:0007669"/>
    <property type="project" value="UniProtKB-KW"/>
</dbReference>
<keyword evidence="9" id="KW-1133">Transmembrane helix</keyword>
<evidence type="ECO:0000259" key="10">
    <source>
        <dbReference type="PROSITE" id="PS52029"/>
    </source>
</evidence>
<dbReference type="InterPro" id="IPR038063">
    <property type="entry name" value="Transpep_catalytic_dom"/>
</dbReference>
<protein>
    <submittedName>
        <fullName evidence="11">L,D-transpeptidase catalytic domain</fullName>
    </submittedName>
</protein>
<feature type="active site" description="Proton donor/acceptor" evidence="8">
    <location>
        <position position="185"/>
    </location>
</feature>
<evidence type="ECO:0000256" key="6">
    <source>
        <dbReference type="ARBA" id="ARBA00022984"/>
    </source>
</evidence>
<comment type="similarity">
    <text evidence="2">Belongs to the YkuD family.</text>
</comment>
<dbReference type="GO" id="GO:0005576">
    <property type="term" value="C:extracellular region"/>
    <property type="evidence" value="ECO:0007669"/>
    <property type="project" value="TreeGrafter"/>
</dbReference>
<evidence type="ECO:0000256" key="8">
    <source>
        <dbReference type="PROSITE-ProRule" id="PRU01373"/>
    </source>
</evidence>
<keyword evidence="7 8" id="KW-0961">Cell wall biogenesis/degradation</keyword>
<feature type="domain" description="L,D-TPase catalytic" evidence="10">
    <location>
        <begin position="98"/>
        <end position="225"/>
    </location>
</feature>
<sequence>MGTIGKWLSLGIMILFILVLFIEISYAGTIDNGSLLKEYVSSGYEENILEQRNTLLRFQAENNLFVDGLIGEMTQKALVEKNKKIIDIIPEEIKVKEWFIVVNKTKKILTVYNNGEVYKKYPIALGKESTPTPDYKFTIINKLKNPYWGGMGGKFKPVRGGDPNNPLGKRWLGLSTERYRGYGIHGNSDPYSIGRYVSAGCIRMINEDVEELFEYIPIKTEVWIGTEEVLEEWGIKQYIEYEEILDVCLSKIIGYN</sequence>
<dbReference type="CDD" id="cd16913">
    <property type="entry name" value="YkuD_like"/>
    <property type="match status" value="1"/>
</dbReference>
<dbReference type="EMBL" id="FNNG01000011">
    <property type="protein sequence ID" value="SDX48373.1"/>
    <property type="molecule type" value="Genomic_DNA"/>
</dbReference>
<keyword evidence="3" id="KW-0808">Transferase</keyword>
<dbReference type="Proteomes" id="UP000198828">
    <property type="component" value="Unassembled WGS sequence"/>
</dbReference>
<keyword evidence="6 8" id="KW-0573">Peptidoglycan synthesis</keyword>
<dbReference type="Gene3D" id="2.40.440.10">
    <property type="entry name" value="L,D-transpeptidase catalytic domain-like"/>
    <property type="match status" value="1"/>
</dbReference>
<keyword evidence="4" id="KW-0378">Hydrolase</keyword>
<comment type="pathway">
    <text evidence="1 8">Cell wall biogenesis; peptidoglycan biosynthesis.</text>
</comment>
<evidence type="ECO:0000313" key="12">
    <source>
        <dbReference type="Proteomes" id="UP000198828"/>
    </source>
</evidence>
<evidence type="ECO:0000256" key="7">
    <source>
        <dbReference type="ARBA" id="ARBA00023316"/>
    </source>
</evidence>
<evidence type="ECO:0000313" key="11">
    <source>
        <dbReference type="EMBL" id="SDX48373.1"/>
    </source>
</evidence>
<keyword evidence="5 8" id="KW-0133">Cell shape</keyword>
<proteinExistence type="inferred from homology"/>